<gene>
    <name evidence="2" type="ORF">D917_08654</name>
</gene>
<sequence length="32" mass="3811">MERRRSIVHFELSRQGDSSFGEKFPNNSRQQS</sequence>
<proteinExistence type="predicted"/>
<organism evidence="2 3">
    <name type="scientific">Trichinella nativa</name>
    <dbReference type="NCBI Taxonomy" id="6335"/>
    <lineage>
        <taxon>Eukaryota</taxon>
        <taxon>Metazoa</taxon>
        <taxon>Ecdysozoa</taxon>
        <taxon>Nematoda</taxon>
        <taxon>Enoplea</taxon>
        <taxon>Dorylaimia</taxon>
        <taxon>Trichinellida</taxon>
        <taxon>Trichinellidae</taxon>
        <taxon>Trichinella</taxon>
    </lineage>
</organism>
<dbReference type="EMBL" id="LVZM01010748">
    <property type="protein sequence ID" value="OUC45093.1"/>
    <property type="molecule type" value="Genomic_DNA"/>
</dbReference>
<dbReference type="AlphaFoldDB" id="A0A1Y3EIY8"/>
<protein>
    <submittedName>
        <fullName evidence="2">Uncharacterized protein</fullName>
    </submittedName>
</protein>
<accession>A0A1Y3EIY8</accession>
<evidence type="ECO:0000256" key="1">
    <source>
        <dbReference type="SAM" id="MobiDB-lite"/>
    </source>
</evidence>
<name>A0A1Y3EIY8_9BILA</name>
<feature type="region of interest" description="Disordered" evidence="1">
    <location>
        <begin position="1"/>
        <end position="32"/>
    </location>
</feature>
<comment type="caution">
    <text evidence="2">The sequence shown here is derived from an EMBL/GenBank/DDBJ whole genome shotgun (WGS) entry which is preliminary data.</text>
</comment>
<reference evidence="2 3" key="1">
    <citation type="submission" date="2015-04" db="EMBL/GenBank/DDBJ databases">
        <title>Draft genome of the roundworm Trichinella nativa.</title>
        <authorList>
            <person name="Mitreva M."/>
        </authorList>
    </citation>
    <scope>NUCLEOTIDE SEQUENCE [LARGE SCALE GENOMIC DNA]</scope>
    <source>
        <strain evidence="2 3">ISS45</strain>
    </source>
</reference>
<evidence type="ECO:0000313" key="3">
    <source>
        <dbReference type="Proteomes" id="UP000243006"/>
    </source>
</evidence>
<dbReference type="Proteomes" id="UP000243006">
    <property type="component" value="Unassembled WGS sequence"/>
</dbReference>
<evidence type="ECO:0000313" key="2">
    <source>
        <dbReference type="EMBL" id="OUC45093.1"/>
    </source>
</evidence>